<evidence type="ECO:0000313" key="2">
    <source>
        <dbReference type="Proteomes" id="UP001165960"/>
    </source>
</evidence>
<keyword evidence="2" id="KW-1185">Reference proteome</keyword>
<accession>A0ACC2T2B8</accession>
<protein>
    <submittedName>
        <fullName evidence="1">ATP synthase d subunit</fullName>
    </submittedName>
</protein>
<dbReference type="Proteomes" id="UP001165960">
    <property type="component" value="Unassembled WGS sequence"/>
</dbReference>
<comment type="caution">
    <text evidence="1">The sequence shown here is derived from an EMBL/GenBank/DDBJ whole genome shotgun (WGS) entry which is preliminary data.</text>
</comment>
<evidence type="ECO:0000313" key="1">
    <source>
        <dbReference type="EMBL" id="KAJ9068447.1"/>
    </source>
</evidence>
<sequence length="114" mass="13027">MFLETRIWLLSLRGLLKKFKPVTYDSNAQVKIIETFEAKAVTKAQEFAAQVENEVASLKDTLKNIEQSRPVEELYTDDVVQAFPEIDDRVAAMVKKGQWTHPGFAEKVPPIPFF</sequence>
<organism evidence="1 2">
    <name type="scientific">Entomophthora muscae</name>
    <dbReference type="NCBI Taxonomy" id="34485"/>
    <lineage>
        <taxon>Eukaryota</taxon>
        <taxon>Fungi</taxon>
        <taxon>Fungi incertae sedis</taxon>
        <taxon>Zoopagomycota</taxon>
        <taxon>Entomophthoromycotina</taxon>
        <taxon>Entomophthoromycetes</taxon>
        <taxon>Entomophthorales</taxon>
        <taxon>Entomophthoraceae</taxon>
        <taxon>Entomophthora</taxon>
    </lineage>
</organism>
<name>A0ACC2T2B8_9FUNG</name>
<gene>
    <name evidence="1" type="primary">ATP7_2</name>
    <name evidence="1" type="ORF">DSO57_1028527</name>
</gene>
<dbReference type="EMBL" id="QTSX02003732">
    <property type="protein sequence ID" value="KAJ9068447.1"/>
    <property type="molecule type" value="Genomic_DNA"/>
</dbReference>
<proteinExistence type="predicted"/>
<reference evidence="1" key="1">
    <citation type="submission" date="2022-04" db="EMBL/GenBank/DDBJ databases">
        <title>Genome of the entomopathogenic fungus Entomophthora muscae.</title>
        <authorList>
            <person name="Elya C."/>
            <person name="Lovett B.R."/>
            <person name="Lee E."/>
            <person name="Macias A.M."/>
            <person name="Hajek A.E."/>
            <person name="De Bivort B.L."/>
            <person name="Kasson M.T."/>
            <person name="De Fine Licht H.H."/>
            <person name="Stajich J.E."/>
        </authorList>
    </citation>
    <scope>NUCLEOTIDE SEQUENCE</scope>
    <source>
        <strain evidence="1">Berkeley</strain>
    </source>
</reference>